<accession>A0A377GGH7</accession>
<dbReference type="EMBL" id="FTNL01000023">
    <property type="protein sequence ID" value="SIR76244.1"/>
    <property type="molecule type" value="Genomic_DNA"/>
</dbReference>
<keyword evidence="4" id="KW-1185">Reference proteome</keyword>
<organism evidence="3 5">
    <name type="scientific">Fluoribacter gormanii</name>
    <dbReference type="NCBI Taxonomy" id="464"/>
    <lineage>
        <taxon>Bacteria</taxon>
        <taxon>Pseudomonadati</taxon>
        <taxon>Pseudomonadota</taxon>
        <taxon>Gammaproteobacteria</taxon>
        <taxon>Legionellales</taxon>
        <taxon>Legionellaceae</taxon>
        <taxon>Fluoribacter</taxon>
    </lineage>
</organism>
<dbReference type="EMBL" id="UGGV01000001">
    <property type="protein sequence ID" value="STO23940.1"/>
    <property type="molecule type" value="Genomic_DNA"/>
</dbReference>
<protein>
    <submittedName>
        <fullName evidence="3">Uncharacterized protein</fullName>
    </submittedName>
</protein>
<reference evidence="3 5" key="2">
    <citation type="submission" date="2018-06" db="EMBL/GenBank/DDBJ databases">
        <authorList>
            <consortium name="Pathogen Informatics"/>
            <person name="Doyle S."/>
        </authorList>
    </citation>
    <scope>NUCLEOTIDE SEQUENCE [LARGE SCALE GENOMIC DNA]</scope>
    <source>
        <strain evidence="3 5">NCTC11401</strain>
    </source>
</reference>
<name>A0A377GGH7_9GAMM</name>
<keyword evidence="1" id="KW-0175">Coiled coil</keyword>
<evidence type="ECO:0000313" key="5">
    <source>
        <dbReference type="Proteomes" id="UP000254374"/>
    </source>
</evidence>
<proteinExistence type="predicted"/>
<reference evidence="2 4" key="1">
    <citation type="submission" date="2017-01" db="EMBL/GenBank/DDBJ databases">
        <authorList>
            <person name="Varghese N."/>
            <person name="Submissions S."/>
        </authorList>
    </citation>
    <scope>NUCLEOTIDE SEQUENCE [LARGE SCALE GENOMIC DNA]</scope>
    <source>
        <strain evidence="2 4">ATCC 33342</strain>
    </source>
</reference>
<evidence type="ECO:0000313" key="4">
    <source>
        <dbReference type="Proteomes" id="UP000186808"/>
    </source>
</evidence>
<dbReference type="OrthoDB" id="5654295at2"/>
<gene>
    <name evidence="3" type="ORF">NCTC11401_00746</name>
    <name evidence="2" type="ORF">SAMN05421777_12327</name>
</gene>
<feature type="coiled-coil region" evidence="1">
    <location>
        <begin position="1153"/>
        <end position="1214"/>
    </location>
</feature>
<dbReference type="Proteomes" id="UP000254374">
    <property type="component" value="Unassembled WGS sequence"/>
</dbReference>
<evidence type="ECO:0000313" key="2">
    <source>
        <dbReference type="EMBL" id="SIR76244.1"/>
    </source>
</evidence>
<evidence type="ECO:0000256" key="1">
    <source>
        <dbReference type="SAM" id="Coils"/>
    </source>
</evidence>
<feature type="coiled-coil region" evidence="1">
    <location>
        <begin position="355"/>
        <end position="410"/>
    </location>
</feature>
<evidence type="ECO:0000313" key="3">
    <source>
        <dbReference type="EMBL" id="STO23940.1"/>
    </source>
</evidence>
<sequence>MSQSKNEPLDIVDEVRLLIDKLRSLKNTQFKKIKQPEFREMELNGLVKKFSLRTIANNLLNPFTSTEQPIRNSELEVDETRDLWREIRIIFSHLEQNINAIASDPEEVRLPKQKVIFENALKEIGPKFAKAIEIDADIRSFEYTKSDTYAAMQSLAKNKMDLIEEQIKSKPSSGSLNQKWQEAAAIISKEFQQEPTTQDYVNLLNAMYQLEELEKIAPKAMPQAQNIGVSPKKKKTKAASTEEVSKTADTGADIEAEINFLSEINASLISIITSQLVVLRMLETTKWKELKLESFEQNKDLEKLEDFYRSALGNSSASKIAMEAMKRFASQISTTASKIISAISGQEINEAIQLKQEVDSRLLKLQADMNDFAQEAEKLKSHPANRGIYLQKANELLEKQNNLLKKGLEEVNPIINKIMAIDEVLVDFNKSDKQDELFRAKKGEFDARYEPLVKEAADLEEKLVLELKNKNGPEIDAMKQEMDRLIGQLVSAHKKIKAVTKPDLGDYSHLLNSVFELNTAEEKIKNIFKKIEERIPEQKRENRLREEFATKRNMLLEAHEALKLPHTQFKNQDVQHDAIQLLDAVIPRFEEDLTHAPVKQVEEALDAINSTIKRLNEALLKAKVTPKVAQQHFRILCNKIQSSADPLLNSMEQLRDAPNYRDVHLTIDLDQYNRLKEILNQEDLLVVEEDIDFDKGTSDLTLWSREELIAYCKQLAEFADITLTRGIATYSPKYNATDIANFEDAMAFGTQAASSQVNPFTLFNQMHAFISVASGDTDELDSAIKRIYENRSRIQNDFKQQYPDVDIKTMPTFLTELQFSEEIARQVSNDDRQIQILMDIHNQGDLEAFLRQELDTYHYRQRDMDIPSSEPAQHNNLSELSALRSSRDLITTAFKVHWLAVIQKQIEIEQAVNPQSQIMNDLLGLKQFVASLPIYDFLSERNLSFIEKKVNELKQQQVYYSFNHFYEIQQIALGQSLANNLGKQDATTDAEEKLQRVQGKISENAENHRLKEESVSLQRLSFPQDFYSFIEKSEDFLKWSNFLQESLGETSAQLISEEDKQFLQEVRSTNLDEEIKRIILTAPQDAEQCFDLVSRLNQCAAQGERLSEIHKKWIGMIDKVLEAYPSESKPYNPGFYGAKQVDEWVQINNLIKNRQVEENLSQYRANRAQLEKVKEHGFDPDIDYKNLLTGLQDNRQILDEGRELYQRLENMRKQEVSEKYKKLTEAMKVLGELNEGIIKTFKYSEDLTEEHKKLLRAVNKNMINLFEDGEKILRNLDLDTFYRDPEKFKATIDEASNFLTELPTTVSQCFDKTHYDALDDAGLDAMDKAYNMVMEAIAELYKNWGWEFKYERAVGKVTQDYKTRINAITDRFKESDEAISLDTPKSN</sequence>
<dbReference type="RefSeq" id="WP_058466810.1">
    <property type="nucleotide sequence ID" value="NZ_CAAAIX010000026.1"/>
</dbReference>
<dbReference type="Proteomes" id="UP000186808">
    <property type="component" value="Unassembled WGS sequence"/>
</dbReference>